<dbReference type="Pfam" id="PF03793">
    <property type="entry name" value="PASTA"/>
    <property type="match status" value="2"/>
</dbReference>
<dbReference type="PANTHER" id="PTHR43289:SF34">
    <property type="entry name" value="SERINE_THREONINE-PROTEIN KINASE YBDM-RELATED"/>
    <property type="match status" value="1"/>
</dbReference>
<evidence type="ECO:0000256" key="2">
    <source>
        <dbReference type="ARBA" id="ARBA00022679"/>
    </source>
</evidence>
<dbReference type="PANTHER" id="PTHR43289">
    <property type="entry name" value="MITOGEN-ACTIVATED PROTEIN KINASE KINASE KINASE 20-RELATED"/>
    <property type="match status" value="1"/>
</dbReference>
<evidence type="ECO:0000256" key="3">
    <source>
        <dbReference type="ARBA" id="ARBA00022741"/>
    </source>
</evidence>
<reference evidence="9" key="1">
    <citation type="submission" date="2020-05" db="EMBL/GenBank/DDBJ databases">
        <authorList>
            <person name="Chiriac C."/>
            <person name="Salcher M."/>
            <person name="Ghai R."/>
            <person name="Kavagutti S V."/>
        </authorList>
    </citation>
    <scope>NUCLEOTIDE SEQUENCE</scope>
</reference>
<dbReference type="PROSITE" id="PS50011">
    <property type="entry name" value="PROTEIN_KINASE_DOM"/>
    <property type="match status" value="1"/>
</dbReference>
<keyword evidence="1" id="KW-0723">Serine/threonine-protein kinase</keyword>
<dbReference type="FunFam" id="1.10.510.10:FF:000021">
    <property type="entry name" value="Serine/threonine protein kinase"/>
    <property type="match status" value="1"/>
</dbReference>
<dbReference type="InterPro" id="IPR005543">
    <property type="entry name" value="PASTA_dom"/>
</dbReference>
<dbReference type="Gene3D" id="3.30.200.20">
    <property type="entry name" value="Phosphorylase Kinase, domain 1"/>
    <property type="match status" value="1"/>
</dbReference>
<evidence type="ECO:0000256" key="6">
    <source>
        <dbReference type="SAM" id="Phobius"/>
    </source>
</evidence>
<dbReference type="CDD" id="cd14014">
    <property type="entry name" value="STKc_PknB_like"/>
    <property type="match status" value="1"/>
</dbReference>
<keyword evidence="2" id="KW-0808">Transferase</keyword>
<feature type="domain" description="PASTA" evidence="8">
    <location>
        <begin position="455"/>
        <end position="522"/>
    </location>
</feature>
<dbReference type="EMBL" id="CAEZTD010000033">
    <property type="protein sequence ID" value="CAB4558912.1"/>
    <property type="molecule type" value="Genomic_DNA"/>
</dbReference>
<evidence type="ECO:0000256" key="4">
    <source>
        <dbReference type="ARBA" id="ARBA00022777"/>
    </source>
</evidence>
<sequence length="589" mass="62007">MTLVGATISGRYTLERRIGQGGTADVYRAKDSRLDRTVSIKILNSDLAKDAEFRNRLKREATAASELAHPGIVRIFDAGEDTVTDARGTSVTHAYIVMEFVQGIELTKVIAKGPLKVAEALRIAKETADAVAFAHKKHIIHRDLTPSNIMITKDGSVKILDFGIAFSLSDSAATQTQALSILGTPAYFSPEQANGSQGDERSDIYSLGVVLYEMLTGRVPFTAATPVDVARAHLDDEAPSPSSLNPKVPVRVDMVVERALSKSPADRFTSAAAFADDIESAFADVTGSSMEQATIDAELPVAPMSPEPVLSPASAHPANDDFDAMFAPRATYSGGESWSVEEMSGLGARNTPQRRRVVGGIAIALVTASVLALVALWVVNLAPTTIFAPASVVVPKVASLTFEQAATKLRTAELEPVRAEEYSATVEKDKVIRTDPGVGLKLEPGQIVTIYVSLGVKEVPVPNVSGMTLADGQTQLTSLKLVSGSLTETYHGAYPAGTIISTDPVAGTSVKEGATVNFVVANGKVNVPDVRGMSLKDATAKLTSPTYMIPVITTGDRSCKSDASLGVGAQSVLGEAPLGTSVTLYYCAG</sequence>
<dbReference type="InterPro" id="IPR000719">
    <property type="entry name" value="Prot_kinase_dom"/>
</dbReference>
<dbReference type="AlphaFoldDB" id="A0A6J6D555"/>
<gene>
    <name evidence="9" type="ORF">UFOPK1591_00588</name>
</gene>
<feature type="transmembrane region" description="Helical" evidence="6">
    <location>
        <begin position="357"/>
        <end position="379"/>
    </location>
</feature>
<evidence type="ECO:0000256" key="1">
    <source>
        <dbReference type="ARBA" id="ARBA00022527"/>
    </source>
</evidence>
<dbReference type="Pfam" id="PF00069">
    <property type="entry name" value="Pkinase"/>
    <property type="match status" value="1"/>
</dbReference>
<accession>A0A6J6D555</accession>
<dbReference type="Gene3D" id="3.30.10.20">
    <property type="match status" value="2"/>
</dbReference>
<dbReference type="InterPro" id="IPR008266">
    <property type="entry name" value="Tyr_kinase_AS"/>
</dbReference>
<dbReference type="Gene3D" id="1.10.510.10">
    <property type="entry name" value="Transferase(Phosphotransferase) domain 1"/>
    <property type="match status" value="1"/>
</dbReference>
<dbReference type="InterPro" id="IPR011009">
    <property type="entry name" value="Kinase-like_dom_sf"/>
</dbReference>
<evidence type="ECO:0000259" key="7">
    <source>
        <dbReference type="PROSITE" id="PS50011"/>
    </source>
</evidence>
<keyword evidence="5" id="KW-0067">ATP-binding</keyword>
<evidence type="ECO:0000313" key="9">
    <source>
        <dbReference type="EMBL" id="CAB4558912.1"/>
    </source>
</evidence>
<dbReference type="SUPFAM" id="SSF56112">
    <property type="entry name" value="Protein kinase-like (PK-like)"/>
    <property type="match status" value="1"/>
</dbReference>
<keyword evidence="6" id="KW-0472">Membrane</keyword>
<dbReference type="FunFam" id="3.30.200.20:FF:000035">
    <property type="entry name" value="Serine/threonine protein kinase Stk1"/>
    <property type="match status" value="1"/>
</dbReference>
<organism evidence="9">
    <name type="scientific">freshwater metagenome</name>
    <dbReference type="NCBI Taxonomy" id="449393"/>
    <lineage>
        <taxon>unclassified sequences</taxon>
        <taxon>metagenomes</taxon>
        <taxon>ecological metagenomes</taxon>
    </lineage>
</organism>
<dbReference type="NCBIfam" id="NF033483">
    <property type="entry name" value="PknB_PASTA_kin"/>
    <property type="match status" value="1"/>
</dbReference>
<feature type="domain" description="PASTA" evidence="8">
    <location>
        <begin position="388"/>
        <end position="454"/>
    </location>
</feature>
<dbReference type="GO" id="GO:0005524">
    <property type="term" value="F:ATP binding"/>
    <property type="evidence" value="ECO:0007669"/>
    <property type="project" value="UniProtKB-KW"/>
</dbReference>
<keyword evidence="4" id="KW-0418">Kinase</keyword>
<dbReference type="GO" id="GO:0004674">
    <property type="term" value="F:protein serine/threonine kinase activity"/>
    <property type="evidence" value="ECO:0007669"/>
    <property type="project" value="UniProtKB-KW"/>
</dbReference>
<evidence type="ECO:0000259" key="8">
    <source>
        <dbReference type="PROSITE" id="PS51178"/>
    </source>
</evidence>
<name>A0A6J6D555_9ZZZZ</name>
<keyword evidence="6" id="KW-0812">Transmembrane</keyword>
<dbReference type="PROSITE" id="PS51178">
    <property type="entry name" value="PASTA"/>
    <property type="match status" value="2"/>
</dbReference>
<evidence type="ECO:0000256" key="5">
    <source>
        <dbReference type="ARBA" id="ARBA00022840"/>
    </source>
</evidence>
<protein>
    <submittedName>
        <fullName evidence="9">Unannotated protein</fullName>
    </submittedName>
</protein>
<feature type="domain" description="Protein kinase" evidence="7">
    <location>
        <begin position="12"/>
        <end position="282"/>
    </location>
</feature>
<dbReference type="PROSITE" id="PS00109">
    <property type="entry name" value="PROTEIN_KINASE_TYR"/>
    <property type="match status" value="1"/>
</dbReference>
<proteinExistence type="predicted"/>
<keyword evidence="3" id="KW-0547">Nucleotide-binding</keyword>
<keyword evidence="6" id="KW-1133">Transmembrane helix</keyword>
<dbReference type="SMART" id="SM00740">
    <property type="entry name" value="PASTA"/>
    <property type="match status" value="2"/>
</dbReference>
<dbReference type="CDD" id="cd06577">
    <property type="entry name" value="PASTA_pknB"/>
    <property type="match status" value="2"/>
</dbReference>